<evidence type="ECO:0000256" key="2">
    <source>
        <dbReference type="SAM" id="MobiDB-lite"/>
    </source>
</evidence>
<dbReference type="EMBL" id="PQIB02000018">
    <property type="protein sequence ID" value="RLM56031.1"/>
    <property type="molecule type" value="Genomic_DNA"/>
</dbReference>
<feature type="coiled-coil region" evidence="1">
    <location>
        <begin position="155"/>
        <end position="238"/>
    </location>
</feature>
<evidence type="ECO:0000313" key="4">
    <source>
        <dbReference type="Proteomes" id="UP000275267"/>
    </source>
</evidence>
<dbReference type="AlphaFoldDB" id="A0A3L6PI90"/>
<reference evidence="4" key="1">
    <citation type="journal article" date="2019" name="Nat. Commun.">
        <title>The genome of broomcorn millet.</title>
        <authorList>
            <person name="Zou C."/>
            <person name="Miki D."/>
            <person name="Li D."/>
            <person name="Tang Q."/>
            <person name="Xiao L."/>
            <person name="Rajput S."/>
            <person name="Deng P."/>
            <person name="Jia W."/>
            <person name="Huang R."/>
            <person name="Zhang M."/>
            <person name="Sun Y."/>
            <person name="Hu J."/>
            <person name="Fu X."/>
            <person name="Schnable P.S."/>
            <person name="Li F."/>
            <person name="Zhang H."/>
            <person name="Feng B."/>
            <person name="Zhu X."/>
            <person name="Liu R."/>
            <person name="Schnable J.C."/>
            <person name="Zhu J.-K."/>
            <person name="Zhang H."/>
        </authorList>
    </citation>
    <scope>NUCLEOTIDE SEQUENCE [LARGE SCALE GENOMIC DNA]</scope>
</reference>
<accession>A0A3L6PI90</accession>
<feature type="region of interest" description="Disordered" evidence="2">
    <location>
        <begin position="1"/>
        <end position="21"/>
    </location>
</feature>
<evidence type="ECO:0000256" key="1">
    <source>
        <dbReference type="SAM" id="Coils"/>
    </source>
</evidence>
<keyword evidence="4" id="KW-1185">Reference proteome</keyword>
<dbReference type="OrthoDB" id="720979at2759"/>
<dbReference type="Proteomes" id="UP000275267">
    <property type="component" value="Unassembled WGS sequence"/>
</dbReference>
<evidence type="ECO:0000313" key="3">
    <source>
        <dbReference type="EMBL" id="RLM56031.1"/>
    </source>
</evidence>
<keyword evidence="1" id="KW-0175">Coiled coil</keyword>
<organism evidence="3 4">
    <name type="scientific">Panicum miliaceum</name>
    <name type="common">Proso millet</name>
    <name type="synonym">Broomcorn millet</name>
    <dbReference type="NCBI Taxonomy" id="4540"/>
    <lineage>
        <taxon>Eukaryota</taxon>
        <taxon>Viridiplantae</taxon>
        <taxon>Streptophyta</taxon>
        <taxon>Embryophyta</taxon>
        <taxon>Tracheophyta</taxon>
        <taxon>Spermatophyta</taxon>
        <taxon>Magnoliopsida</taxon>
        <taxon>Liliopsida</taxon>
        <taxon>Poales</taxon>
        <taxon>Poaceae</taxon>
        <taxon>PACMAD clade</taxon>
        <taxon>Panicoideae</taxon>
        <taxon>Panicodae</taxon>
        <taxon>Paniceae</taxon>
        <taxon>Panicinae</taxon>
        <taxon>Panicum</taxon>
        <taxon>Panicum sect. Panicum</taxon>
    </lineage>
</organism>
<sequence>MTLPARSPGFGVDEEAPLEEAKLSEERVPRRFIELGKVLTTHHLPFQVPDIDPYLRYALEAYVAKLMSELGDVVGGTSGAEASAQAVTSAQAGGPSEELDYFDVGEFNKGLGAYRTESLGSITTSLSLKALLASRAVAHSAKRDGEARLNNSSENLRLTMANQRLKEEIKTLEDLRILLNDRVEGLTKQVRQQESAIHKMQKTIDQKDGILEKLHSTVEKDVVKIKSLEVENKGLKEEGSKKDQLIEKLLKEAEDNRCLWMRPLERLLKKVTRSILSMRRLWRPSELNPSPYLKILRVELRVYLIGS</sequence>
<gene>
    <name evidence="3" type="ORF">C2845_PM10G10240</name>
</gene>
<proteinExistence type="predicted"/>
<name>A0A3L6PI90_PANMI</name>
<protein>
    <submittedName>
        <fullName evidence="3">Uncharacterized protein</fullName>
    </submittedName>
</protein>
<comment type="caution">
    <text evidence="3">The sequence shown here is derived from an EMBL/GenBank/DDBJ whole genome shotgun (WGS) entry which is preliminary data.</text>
</comment>